<evidence type="ECO:0000256" key="4">
    <source>
        <dbReference type="SAM" id="Phobius"/>
    </source>
</evidence>
<dbReference type="PANTHER" id="PTHR37042">
    <property type="entry name" value="OUTER MEMBRANE PROTEIN RV1973"/>
    <property type="match status" value="1"/>
</dbReference>
<feature type="compositionally biased region" description="Low complexity" evidence="3">
    <location>
        <begin position="59"/>
        <end position="74"/>
    </location>
</feature>
<dbReference type="EMBL" id="JBIRYO010000010">
    <property type="protein sequence ID" value="MFI2475121.1"/>
    <property type="molecule type" value="Genomic_DNA"/>
</dbReference>
<protein>
    <recommendedName>
        <fullName evidence="7">Mce-associated membrane protein</fullName>
    </recommendedName>
</protein>
<dbReference type="RefSeq" id="WP_357401142.1">
    <property type="nucleotide sequence ID" value="NZ_JBEYCD010000002.1"/>
</dbReference>
<dbReference type="Proteomes" id="UP001611415">
    <property type="component" value="Unassembled WGS sequence"/>
</dbReference>
<evidence type="ECO:0000256" key="2">
    <source>
        <dbReference type="ARBA" id="ARBA00023136"/>
    </source>
</evidence>
<feature type="transmembrane region" description="Helical" evidence="4">
    <location>
        <begin position="113"/>
        <end position="135"/>
    </location>
</feature>
<comment type="caution">
    <text evidence="5">The sequence shown here is derived from an EMBL/GenBank/DDBJ whole genome shotgun (WGS) entry which is preliminary data.</text>
</comment>
<sequence length="275" mass="27937">MSDNDVDSGAASVAGNDTADATAAADMKPAAVDDEVKAVSNTGSAADAKPAVAEGEVKAPSATHEPAASATAAPAAQVTAVVSTDVADDAKPVAAESSWRDRLRLPGGAKGVVAARAAVAVLLGAAVASTGYFFVQNRDNEALLEAHEEAKAAACAYAPVLANYDAKNLDAYFAAVLDGATGDWKKQFDDTSRELKEVLTQGEVVSKTNDVQCAVKGGDETSAEAIVVIGQTITSVGTQGKPAPGQLSMVMRMAKVDGKWLVNKVNSPLVPAPQQ</sequence>
<evidence type="ECO:0008006" key="7">
    <source>
        <dbReference type="Google" id="ProtNLM"/>
    </source>
</evidence>
<proteinExistence type="predicted"/>
<keyword evidence="6" id="KW-1185">Reference proteome</keyword>
<feature type="compositionally biased region" description="Low complexity" evidence="3">
    <location>
        <begin position="14"/>
        <end position="30"/>
    </location>
</feature>
<accession>A0ABW7X1Y2</accession>
<comment type="subcellular location">
    <subcellularLocation>
        <location evidence="1">Membrane</location>
    </subcellularLocation>
</comment>
<name>A0ABW7X1Y2_9NOCA</name>
<evidence type="ECO:0000256" key="3">
    <source>
        <dbReference type="SAM" id="MobiDB-lite"/>
    </source>
</evidence>
<gene>
    <name evidence="5" type="ORF">ACH49W_17220</name>
</gene>
<dbReference type="PANTHER" id="PTHR37042:SF4">
    <property type="entry name" value="OUTER MEMBRANE PROTEIN RV1973"/>
    <property type="match status" value="1"/>
</dbReference>
<evidence type="ECO:0000256" key="1">
    <source>
        <dbReference type="ARBA" id="ARBA00004370"/>
    </source>
</evidence>
<keyword evidence="4" id="KW-1133">Transmembrane helix</keyword>
<keyword evidence="2 4" id="KW-0472">Membrane</keyword>
<feature type="region of interest" description="Disordered" evidence="3">
    <location>
        <begin position="1"/>
        <end position="74"/>
    </location>
</feature>
<reference evidence="5 6" key="1">
    <citation type="submission" date="2024-10" db="EMBL/GenBank/DDBJ databases">
        <title>The Natural Products Discovery Center: Release of the First 8490 Sequenced Strains for Exploring Actinobacteria Biosynthetic Diversity.</title>
        <authorList>
            <person name="Kalkreuter E."/>
            <person name="Kautsar S.A."/>
            <person name="Yang D."/>
            <person name="Bader C.D."/>
            <person name="Teijaro C.N."/>
            <person name="Fluegel L."/>
            <person name="Davis C.M."/>
            <person name="Simpson J.R."/>
            <person name="Lauterbach L."/>
            <person name="Steele A.D."/>
            <person name="Gui C."/>
            <person name="Meng S."/>
            <person name="Li G."/>
            <person name="Viehrig K."/>
            <person name="Ye F."/>
            <person name="Su P."/>
            <person name="Kiefer A.F."/>
            <person name="Nichols A."/>
            <person name="Cepeda A.J."/>
            <person name="Yan W."/>
            <person name="Fan B."/>
            <person name="Jiang Y."/>
            <person name="Adhikari A."/>
            <person name="Zheng C.-J."/>
            <person name="Schuster L."/>
            <person name="Cowan T.M."/>
            <person name="Smanski M.J."/>
            <person name="Chevrette M.G."/>
            <person name="De Carvalho L.P.S."/>
            <person name="Shen B."/>
        </authorList>
    </citation>
    <scope>NUCLEOTIDE SEQUENCE [LARGE SCALE GENOMIC DNA]</scope>
    <source>
        <strain evidence="5 6">NPDC019275</strain>
    </source>
</reference>
<keyword evidence="4" id="KW-0812">Transmembrane</keyword>
<evidence type="ECO:0000313" key="6">
    <source>
        <dbReference type="Proteomes" id="UP001611415"/>
    </source>
</evidence>
<organism evidence="5 6">
    <name type="scientific">Nocardia xishanensis</name>
    <dbReference type="NCBI Taxonomy" id="238964"/>
    <lineage>
        <taxon>Bacteria</taxon>
        <taxon>Bacillati</taxon>
        <taxon>Actinomycetota</taxon>
        <taxon>Actinomycetes</taxon>
        <taxon>Mycobacteriales</taxon>
        <taxon>Nocardiaceae</taxon>
        <taxon>Nocardia</taxon>
    </lineage>
</organism>
<evidence type="ECO:0000313" key="5">
    <source>
        <dbReference type="EMBL" id="MFI2475121.1"/>
    </source>
</evidence>